<evidence type="ECO:0008006" key="3">
    <source>
        <dbReference type="Google" id="ProtNLM"/>
    </source>
</evidence>
<dbReference type="EMBL" id="JAGGJZ010000002">
    <property type="protein sequence ID" value="MBP1889365.1"/>
    <property type="molecule type" value="Genomic_DNA"/>
</dbReference>
<sequence length="65" mass="7920">MHKYDYESLICDCDVFHDCKSEKYCYAKAFILPQKYEHLYSLDEAIKKGTIFKDLYKPYYKDEKC</sequence>
<protein>
    <recommendedName>
        <fullName evidence="3">Spore coat associated protein CotJA</fullName>
    </recommendedName>
</protein>
<keyword evidence="2" id="KW-1185">Reference proteome</keyword>
<evidence type="ECO:0000313" key="1">
    <source>
        <dbReference type="EMBL" id="MBP1889365.1"/>
    </source>
</evidence>
<organism evidence="1 2">
    <name type="scientific">Clostridium moniliforme</name>
    <dbReference type="NCBI Taxonomy" id="39489"/>
    <lineage>
        <taxon>Bacteria</taxon>
        <taxon>Bacillati</taxon>
        <taxon>Bacillota</taxon>
        <taxon>Clostridia</taxon>
        <taxon>Eubacteriales</taxon>
        <taxon>Clostridiaceae</taxon>
        <taxon>Clostridium</taxon>
    </lineage>
</organism>
<name>A0ABS4EZD6_9CLOT</name>
<accession>A0ABS4EZD6</accession>
<dbReference type="Pfam" id="PF11007">
    <property type="entry name" value="CotJA"/>
    <property type="match status" value="1"/>
</dbReference>
<gene>
    <name evidence="1" type="ORF">J2Z53_000946</name>
</gene>
<reference evidence="1 2" key="1">
    <citation type="submission" date="2021-03" db="EMBL/GenBank/DDBJ databases">
        <title>Genomic Encyclopedia of Type Strains, Phase IV (KMG-IV): sequencing the most valuable type-strain genomes for metagenomic binning, comparative biology and taxonomic classification.</title>
        <authorList>
            <person name="Goeker M."/>
        </authorList>
    </citation>
    <scope>NUCLEOTIDE SEQUENCE [LARGE SCALE GENOMIC DNA]</scope>
    <source>
        <strain evidence="1 2">DSM 3984</strain>
    </source>
</reference>
<evidence type="ECO:0000313" key="2">
    <source>
        <dbReference type="Proteomes" id="UP000783390"/>
    </source>
</evidence>
<comment type="caution">
    <text evidence="1">The sequence shown here is derived from an EMBL/GenBank/DDBJ whole genome shotgun (WGS) entry which is preliminary data.</text>
</comment>
<dbReference type="RefSeq" id="WP_209796070.1">
    <property type="nucleotide sequence ID" value="NZ_JAGGJZ010000002.1"/>
</dbReference>
<proteinExistence type="predicted"/>
<dbReference type="Proteomes" id="UP000783390">
    <property type="component" value="Unassembled WGS sequence"/>
</dbReference>
<dbReference type="InterPro" id="IPR020256">
    <property type="entry name" value="Spore_coat_CotJA"/>
</dbReference>